<dbReference type="InterPro" id="IPR011604">
    <property type="entry name" value="PDDEXK-like_dom_sf"/>
</dbReference>
<dbReference type="Gene3D" id="3.40.50.300">
    <property type="entry name" value="P-loop containing nucleotide triphosphate hydrolases"/>
    <property type="match status" value="2"/>
</dbReference>
<dbReference type="Pfam" id="PF12705">
    <property type="entry name" value="PDDEXK_1"/>
    <property type="match status" value="1"/>
</dbReference>
<reference evidence="10 11" key="1">
    <citation type="submission" date="2019-11" db="EMBL/GenBank/DDBJ databases">
        <title>Genome sequences of 17 halophilic strains isolated from different environments.</title>
        <authorList>
            <person name="Furrow R.E."/>
        </authorList>
    </citation>
    <scope>NUCLEOTIDE SEQUENCE [LARGE SCALE GENOMIC DNA]</scope>
    <source>
        <strain evidence="10 11">22517_05_Cabo</strain>
    </source>
</reference>
<keyword evidence="6" id="KW-0067">ATP-binding</keyword>
<keyword evidence="8" id="KW-0234">DNA repair</keyword>
<evidence type="ECO:0000256" key="8">
    <source>
        <dbReference type="ARBA" id="ARBA00023204"/>
    </source>
</evidence>
<evidence type="ECO:0000256" key="6">
    <source>
        <dbReference type="ARBA" id="ARBA00022840"/>
    </source>
</evidence>
<dbReference type="InterPro" id="IPR038726">
    <property type="entry name" value="PDDEXK_AddAB-type"/>
</dbReference>
<dbReference type="GO" id="GO:0006310">
    <property type="term" value="P:DNA recombination"/>
    <property type="evidence" value="ECO:0007669"/>
    <property type="project" value="TreeGrafter"/>
</dbReference>
<dbReference type="GO" id="GO:0006281">
    <property type="term" value="P:DNA repair"/>
    <property type="evidence" value="ECO:0007669"/>
    <property type="project" value="UniProtKB-KW"/>
</dbReference>
<evidence type="ECO:0000256" key="1">
    <source>
        <dbReference type="ARBA" id="ARBA00022722"/>
    </source>
</evidence>
<organism evidence="10 11">
    <name type="scientific">Halorubrum distributum</name>
    <dbReference type="NCBI Taxonomy" id="29283"/>
    <lineage>
        <taxon>Archaea</taxon>
        <taxon>Methanobacteriati</taxon>
        <taxon>Methanobacteriota</taxon>
        <taxon>Stenosarchaea group</taxon>
        <taxon>Halobacteria</taxon>
        <taxon>Halobacteriales</taxon>
        <taxon>Haloferacaceae</taxon>
        <taxon>Halorubrum</taxon>
        <taxon>Halorubrum distributum group</taxon>
    </lineage>
</organism>
<evidence type="ECO:0000256" key="2">
    <source>
        <dbReference type="ARBA" id="ARBA00022741"/>
    </source>
</evidence>
<evidence type="ECO:0000256" key="4">
    <source>
        <dbReference type="ARBA" id="ARBA00022801"/>
    </source>
</evidence>
<feature type="domain" description="PD-(D/E)XK endonuclease-like" evidence="9">
    <location>
        <begin position="761"/>
        <end position="1097"/>
    </location>
</feature>
<dbReference type="PANTHER" id="PTHR30591:SF1">
    <property type="entry name" value="RECBCD ENZYME SUBUNIT RECC"/>
    <property type="match status" value="1"/>
</dbReference>
<evidence type="ECO:0000256" key="7">
    <source>
        <dbReference type="ARBA" id="ARBA00023125"/>
    </source>
</evidence>
<dbReference type="Gene3D" id="3.90.320.10">
    <property type="match status" value="1"/>
</dbReference>
<keyword evidence="7" id="KW-0238">DNA-binding</keyword>
<keyword evidence="3" id="KW-0227">DNA damage</keyword>
<protein>
    <recommendedName>
        <fullName evidence="9">PD-(D/E)XK endonuclease-like domain-containing protein</fullName>
    </recommendedName>
</protein>
<dbReference type="GO" id="GO:0003677">
    <property type="term" value="F:DNA binding"/>
    <property type="evidence" value="ECO:0007669"/>
    <property type="project" value="UniProtKB-KW"/>
</dbReference>
<gene>
    <name evidence="10" type="ORF">GLW36_14820</name>
</gene>
<proteinExistence type="predicted"/>
<evidence type="ECO:0000256" key="3">
    <source>
        <dbReference type="ARBA" id="ARBA00022763"/>
    </source>
</evidence>
<dbReference type="AlphaFoldDB" id="A0A6B1IHH5"/>
<dbReference type="RefSeq" id="WP_159369542.1">
    <property type="nucleotide sequence ID" value="NZ_WMEO01000035.1"/>
</dbReference>
<keyword evidence="5" id="KW-0269">Exonuclease</keyword>
<dbReference type="SUPFAM" id="SSF52540">
    <property type="entry name" value="P-loop containing nucleoside triphosphate hydrolases"/>
    <property type="match status" value="1"/>
</dbReference>
<comment type="caution">
    <text evidence="10">The sequence shown here is derived from an EMBL/GenBank/DDBJ whole genome shotgun (WGS) entry which is preliminary data.</text>
</comment>
<dbReference type="PANTHER" id="PTHR30591">
    <property type="entry name" value="RECBCD ENZYME SUBUNIT RECC"/>
    <property type="match status" value="1"/>
</dbReference>
<dbReference type="EMBL" id="WMEO01000035">
    <property type="protein sequence ID" value="MYL17911.1"/>
    <property type="molecule type" value="Genomic_DNA"/>
</dbReference>
<accession>A0A6B1IHH5</accession>
<keyword evidence="2" id="KW-0547">Nucleotide-binding</keyword>
<keyword evidence="4" id="KW-0378">Hydrolase</keyword>
<dbReference type="GO" id="GO:0005524">
    <property type="term" value="F:ATP binding"/>
    <property type="evidence" value="ECO:0007669"/>
    <property type="project" value="UniProtKB-KW"/>
</dbReference>
<dbReference type="GO" id="GO:0004527">
    <property type="term" value="F:exonuclease activity"/>
    <property type="evidence" value="ECO:0007669"/>
    <property type="project" value="UniProtKB-KW"/>
</dbReference>
<evidence type="ECO:0000313" key="11">
    <source>
        <dbReference type="Proteomes" id="UP000460194"/>
    </source>
</evidence>
<evidence type="ECO:0000259" key="9">
    <source>
        <dbReference type="Pfam" id="PF12705"/>
    </source>
</evidence>
<dbReference type="Proteomes" id="UP000460194">
    <property type="component" value="Unassembled WGS sequence"/>
</dbReference>
<evidence type="ECO:0000313" key="10">
    <source>
        <dbReference type="EMBL" id="MYL17911.1"/>
    </source>
</evidence>
<sequence length="1137" mass="125987">MSETRSLFSGPDPDLVTDRALTWAANTAGEHPESILCLTQSRERANSLQQRWREGHNEIQFSCTTLDDYVSELYERATGNLANSTLSRVQRFRLVEAAIEQYGERVTDGPFAGIESPANDLIDQVQGLFSLLEYAGYDNPDAIEHALQAAGAAGSESVDAAELYGSFRETDPSIADSSLTEQATAFSGLYAEYERLRSELHPDWQGVVAEQYLTLLDNDQLLTTVPDSVDAVILDGLTRLAPAEREAVARLSRAYPTVATLALTHESWNGVGVDSGVERALDVYQALDFELEYQTPSYTNEDRLAAVRSLYDHTAETPSYRDEDVGLTFTEPATERDEVRATARQIRSLLDDGVDPADIGVVVTDRATYRGILSEVFLTYDIPFTFVNEIGIEQTLVGGAVEALLDLTDEEAQTSSLLDLASNRLVTLDAFSIDPDALSDTAAKVPDQTLDRLLETLEKDDHTATADGIRDLITTVNPSEGGLAEFTSRLEDVLERLAVEDAVGTYAPSDAATGSHRPAYEQSAWSAVERVLSSFDAVSPYLADQQPARRVRRALLAELVRGPRQQQGYVRVYPIAEAEMASFDHLFTLGLTMGYFPSESDTMAFFEAVNNADEEFSREHSGRRARYILGTLLTGSNRVTLSIPQHTVEGAEHVSAPVISELERYVERTDTEDGDEELPHIVSEDIQQSYRGWAVRESFETPDRATEPLTTADGLTADSRAFAKQGITCSWRRSRPGVTDHEAQLGDVVDTVFPENRREPYSPSALDDYARCPFVFLMKRVLGYEEDYGDEAGITRADRGTYVHGVLAAFYRRLRTGDDQPIDLTTFERDILESTLLDVALDHLADMGEVETPFERRTIGRLLAGLGDPARNPYHGFGGEAMAGLFARFLDTELERQADVATQPTYFEGAIDIDYDDVEKLSEDPVTIDTPDGPVDVRGIADRIDKTDRTPHRFHIRDYKTGSTPGRSDITGGTKLQLPLYGLAFETALEARTGDPHEVVAGSYYKLKSPDDIDPIAGELTSREAVDTDSPPLAPPLSQSWRLPFETRPEFSRFIRDVTPTRVGRIGTAIENGAFQPTLLSENHANCENCTFRHSCDVRHHHQRDTIEELDDREHYISERARNEDLDLDAYPDGGDV</sequence>
<name>A0A6B1IHH5_9EURY</name>
<keyword evidence="1" id="KW-0540">Nuclease</keyword>
<evidence type="ECO:0000256" key="5">
    <source>
        <dbReference type="ARBA" id="ARBA00022839"/>
    </source>
</evidence>
<dbReference type="InterPro" id="IPR027417">
    <property type="entry name" value="P-loop_NTPase"/>
</dbReference>